<evidence type="ECO:0000313" key="2">
    <source>
        <dbReference type="EMBL" id="GIQ89807.1"/>
    </source>
</evidence>
<feature type="compositionally biased region" description="Low complexity" evidence="1">
    <location>
        <begin position="34"/>
        <end position="48"/>
    </location>
</feature>
<organism evidence="2 3">
    <name type="scientific">Kipferlia bialata</name>
    <dbReference type="NCBI Taxonomy" id="797122"/>
    <lineage>
        <taxon>Eukaryota</taxon>
        <taxon>Metamonada</taxon>
        <taxon>Carpediemonas-like organisms</taxon>
        <taxon>Kipferlia</taxon>
    </lineage>
</organism>
<dbReference type="EMBL" id="BDIP01005453">
    <property type="protein sequence ID" value="GIQ89807.1"/>
    <property type="molecule type" value="Genomic_DNA"/>
</dbReference>
<feature type="compositionally biased region" description="Basic and acidic residues" evidence="1">
    <location>
        <begin position="10"/>
        <end position="33"/>
    </location>
</feature>
<dbReference type="AlphaFoldDB" id="A0A9K3D747"/>
<keyword evidence="3" id="KW-1185">Reference proteome</keyword>
<name>A0A9K3D747_9EUKA</name>
<feature type="non-terminal residue" evidence="2">
    <location>
        <position position="133"/>
    </location>
</feature>
<gene>
    <name evidence="2" type="ORF">KIPB_012384</name>
</gene>
<accession>A0A9K3D747</accession>
<evidence type="ECO:0000256" key="1">
    <source>
        <dbReference type="SAM" id="MobiDB-lite"/>
    </source>
</evidence>
<sequence>TLRSGVTLAETRRTPGRETGRERDRDTGRRRETGYLSPSSLSGSPSTSLVMTRMSPMSGRLRASGGLAPIEESSIRMSHVRVSPVRMAVHNDVEGLREDAVRQEAQDRHRDFLGRLRTEAEEMMSTMSYSDYD</sequence>
<comment type="caution">
    <text evidence="2">The sequence shown here is derived from an EMBL/GenBank/DDBJ whole genome shotgun (WGS) entry which is preliminary data.</text>
</comment>
<protein>
    <submittedName>
        <fullName evidence="2">Uncharacterized protein</fullName>
    </submittedName>
</protein>
<dbReference type="Proteomes" id="UP000265618">
    <property type="component" value="Unassembled WGS sequence"/>
</dbReference>
<reference evidence="2 3" key="1">
    <citation type="journal article" date="2018" name="PLoS ONE">
        <title>The draft genome of Kipferlia bialata reveals reductive genome evolution in fornicate parasites.</title>
        <authorList>
            <person name="Tanifuji G."/>
            <person name="Takabayashi S."/>
            <person name="Kume K."/>
            <person name="Takagi M."/>
            <person name="Nakayama T."/>
            <person name="Kamikawa R."/>
            <person name="Inagaki Y."/>
            <person name="Hashimoto T."/>
        </authorList>
    </citation>
    <scope>NUCLEOTIDE SEQUENCE [LARGE SCALE GENOMIC DNA]</scope>
    <source>
        <strain evidence="2">NY0173</strain>
    </source>
</reference>
<evidence type="ECO:0000313" key="3">
    <source>
        <dbReference type="Proteomes" id="UP000265618"/>
    </source>
</evidence>
<proteinExistence type="predicted"/>
<feature type="region of interest" description="Disordered" evidence="1">
    <location>
        <begin position="1"/>
        <end position="51"/>
    </location>
</feature>